<feature type="region of interest" description="Disordered" evidence="1">
    <location>
        <begin position="63"/>
        <end position="99"/>
    </location>
</feature>
<accession>A0A370BN83</accession>
<dbReference type="EMBL" id="KZ851964">
    <property type="protein sequence ID" value="RDH14531.1"/>
    <property type="molecule type" value="Genomic_DNA"/>
</dbReference>
<gene>
    <name evidence="2" type="ORF">M747DRAFT_159922</name>
</gene>
<sequence>MREISTLGQTWRLPLVVLVSSRNSSPIIQPPCAILKIYIRYTDCSVSRSSTFLTPLKTPTRSQQCIIPKPSPEKNRNSIKYEKKEGKKKKKKKKCIKKTREKERVYKNKKISLCNH</sequence>
<dbReference type="AlphaFoldDB" id="A0A370BN83"/>
<organism evidence="2 3">
    <name type="scientific">Aspergillus niger ATCC 13496</name>
    <dbReference type="NCBI Taxonomy" id="1353008"/>
    <lineage>
        <taxon>Eukaryota</taxon>
        <taxon>Fungi</taxon>
        <taxon>Dikarya</taxon>
        <taxon>Ascomycota</taxon>
        <taxon>Pezizomycotina</taxon>
        <taxon>Eurotiomycetes</taxon>
        <taxon>Eurotiomycetidae</taxon>
        <taxon>Eurotiales</taxon>
        <taxon>Aspergillaceae</taxon>
        <taxon>Aspergillus</taxon>
        <taxon>Aspergillus subgen. Circumdati</taxon>
    </lineage>
</organism>
<protein>
    <submittedName>
        <fullName evidence="2">Uncharacterized protein</fullName>
    </submittedName>
</protein>
<dbReference type="VEuPathDB" id="FungiDB:M747DRAFT_159922"/>
<evidence type="ECO:0000256" key="1">
    <source>
        <dbReference type="SAM" id="MobiDB-lite"/>
    </source>
</evidence>
<reference evidence="2 3" key="1">
    <citation type="submission" date="2018-07" db="EMBL/GenBank/DDBJ databases">
        <title>Section-level genome sequencing of Aspergillus section Nigri to investigate inter- and intra-species variation.</title>
        <authorList>
            <consortium name="DOE Joint Genome Institute"/>
            <person name="Vesth T.C."/>
            <person name="Nybo J.L."/>
            <person name="Theobald S."/>
            <person name="Frisvad J.C."/>
            <person name="Larsen T.O."/>
            <person name="Nielsen K.F."/>
            <person name="Hoof J.B."/>
            <person name="Brandl J."/>
            <person name="Salamov A."/>
            <person name="Riley R."/>
            <person name="Gladden J.M."/>
            <person name="Phatale P."/>
            <person name="Nielsen M.T."/>
            <person name="Lyhne E.K."/>
            <person name="Kogle M.E."/>
            <person name="Strasser K."/>
            <person name="McDonnell E."/>
            <person name="Barry K."/>
            <person name="Clum A."/>
            <person name="Chen C."/>
            <person name="Nolan M."/>
            <person name="Sandor L."/>
            <person name="Kuo A."/>
            <person name="Lipzen A."/>
            <person name="Hainaut M."/>
            <person name="Drula E."/>
            <person name="Tsang A."/>
            <person name="Magnuson J.K."/>
            <person name="Henrissat B."/>
            <person name="Wiebenga A."/>
            <person name="Simmons B.A."/>
            <person name="Makela M.R."/>
            <person name="De vries R.P."/>
            <person name="Grigoriev I.V."/>
            <person name="Mortensen U.H."/>
            <person name="Baker S.E."/>
            <person name="Andersen M.R."/>
        </authorList>
    </citation>
    <scope>NUCLEOTIDE SEQUENCE [LARGE SCALE GENOMIC DNA]</scope>
    <source>
        <strain evidence="2 3">ATCC 13496</strain>
    </source>
</reference>
<feature type="compositionally biased region" description="Basic residues" evidence="1">
    <location>
        <begin position="86"/>
        <end position="97"/>
    </location>
</feature>
<name>A0A370BN83_ASPNG</name>
<proteinExistence type="predicted"/>
<feature type="compositionally biased region" description="Basic and acidic residues" evidence="1">
    <location>
        <begin position="71"/>
        <end position="85"/>
    </location>
</feature>
<dbReference type="Proteomes" id="UP000253845">
    <property type="component" value="Unassembled WGS sequence"/>
</dbReference>
<evidence type="ECO:0000313" key="2">
    <source>
        <dbReference type="EMBL" id="RDH14531.1"/>
    </source>
</evidence>
<evidence type="ECO:0000313" key="3">
    <source>
        <dbReference type="Proteomes" id="UP000253845"/>
    </source>
</evidence>